<dbReference type="EMBL" id="CATOUU010000867">
    <property type="protein sequence ID" value="CAI9955800.1"/>
    <property type="molecule type" value="Genomic_DNA"/>
</dbReference>
<dbReference type="PROSITE" id="PS50222">
    <property type="entry name" value="EF_HAND_2"/>
    <property type="match status" value="1"/>
</dbReference>
<gene>
    <name evidence="4" type="ORF">HINF_LOCUS20708</name>
    <name evidence="6" type="ORF">HINF_LOCUS2254</name>
    <name evidence="5" type="ORF">HINF_LOCUS43445</name>
    <name evidence="7" type="ORF">HINF_LOCUS66900</name>
</gene>
<evidence type="ECO:0000313" key="8">
    <source>
        <dbReference type="Proteomes" id="UP001642409"/>
    </source>
</evidence>
<evidence type="ECO:0000313" key="6">
    <source>
        <dbReference type="EMBL" id="CAL5973195.1"/>
    </source>
</evidence>
<name>A0AA86P8S8_9EUKA</name>
<dbReference type="GO" id="GO:0005509">
    <property type="term" value="F:calcium ion binding"/>
    <property type="evidence" value="ECO:0007669"/>
    <property type="project" value="InterPro"/>
</dbReference>
<dbReference type="PANTHER" id="PTHR23048">
    <property type="entry name" value="MYOSIN LIGHT CHAIN 1, 3"/>
    <property type="match status" value="1"/>
</dbReference>
<dbReference type="GO" id="GO:0016460">
    <property type="term" value="C:myosin II complex"/>
    <property type="evidence" value="ECO:0007669"/>
    <property type="project" value="TreeGrafter"/>
</dbReference>
<evidence type="ECO:0000256" key="2">
    <source>
        <dbReference type="ARBA" id="ARBA00022837"/>
    </source>
</evidence>
<feature type="domain" description="EF-hand" evidence="3">
    <location>
        <begin position="8"/>
        <end position="43"/>
    </location>
</feature>
<proteinExistence type="predicted"/>
<organism evidence="4">
    <name type="scientific">Hexamita inflata</name>
    <dbReference type="NCBI Taxonomy" id="28002"/>
    <lineage>
        <taxon>Eukaryota</taxon>
        <taxon>Metamonada</taxon>
        <taxon>Diplomonadida</taxon>
        <taxon>Hexamitidae</taxon>
        <taxon>Hexamitinae</taxon>
        <taxon>Hexamita</taxon>
    </lineage>
</organism>
<sequence length="151" mass="17258">MKATFTAETLKKYALIYKAIDKTNRGYIDTDQLMEALASLNVKIDRTTVHGIVQLVDEDMNNRMDMGEFVHFLHICQNADPKDVKTVLFYAADYDYTQTVNKSKLQKILVKLGIKMSEEELQGVIESTADNEDGSLSYEMFIALMDELMQK</sequence>
<dbReference type="InterPro" id="IPR018247">
    <property type="entry name" value="EF_Hand_1_Ca_BS"/>
</dbReference>
<dbReference type="InterPro" id="IPR002048">
    <property type="entry name" value="EF_hand_dom"/>
</dbReference>
<dbReference type="EMBL" id="CAXDID020000456">
    <property type="protein sequence ID" value="CAL6093278.1"/>
    <property type="molecule type" value="Genomic_DNA"/>
</dbReference>
<keyword evidence="8" id="KW-1185">Reference proteome</keyword>
<dbReference type="SUPFAM" id="SSF47473">
    <property type="entry name" value="EF-hand"/>
    <property type="match status" value="1"/>
</dbReference>
<keyword evidence="1" id="KW-0677">Repeat</keyword>
<dbReference type="InterPro" id="IPR011992">
    <property type="entry name" value="EF-hand-dom_pair"/>
</dbReference>
<evidence type="ECO:0000313" key="4">
    <source>
        <dbReference type="EMBL" id="CAI9933063.1"/>
    </source>
</evidence>
<evidence type="ECO:0000313" key="7">
    <source>
        <dbReference type="EMBL" id="CAL6093278.1"/>
    </source>
</evidence>
<dbReference type="Proteomes" id="UP001642409">
    <property type="component" value="Unassembled WGS sequence"/>
</dbReference>
<dbReference type="Pfam" id="PF13833">
    <property type="entry name" value="EF-hand_8"/>
    <property type="match status" value="1"/>
</dbReference>
<dbReference type="PROSITE" id="PS00018">
    <property type="entry name" value="EF_HAND_1"/>
    <property type="match status" value="1"/>
</dbReference>
<evidence type="ECO:0000259" key="3">
    <source>
        <dbReference type="PROSITE" id="PS50222"/>
    </source>
</evidence>
<dbReference type="PANTHER" id="PTHR23048:SF0">
    <property type="entry name" value="CALMODULIN LIKE 3"/>
    <property type="match status" value="1"/>
</dbReference>
<dbReference type="EMBL" id="CATOUU010000531">
    <property type="protein sequence ID" value="CAI9933063.1"/>
    <property type="molecule type" value="Genomic_DNA"/>
</dbReference>
<dbReference type="AlphaFoldDB" id="A0AA86P8S8"/>
<evidence type="ECO:0000313" key="5">
    <source>
        <dbReference type="EMBL" id="CAI9955800.1"/>
    </source>
</evidence>
<protein>
    <submittedName>
        <fullName evidence="4">EF hand domain-containing protein</fullName>
    </submittedName>
    <submittedName>
        <fullName evidence="6">EF_hand domain-containing protein</fullName>
    </submittedName>
</protein>
<dbReference type="Gene3D" id="1.10.238.10">
    <property type="entry name" value="EF-hand"/>
    <property type="match status" value="1"/>
</dbReference>
<dbReference type="InterPro" id="IPR050230">
    <property type="entry name" value="CALM/Myosin/TropC-like"/>
</dbReference>
<comment type="caution">
    <text evidence="4">The sequence shown here is derived from an EMBL/GenBank/DDBJ whole genome shotgun (WGS) entry which is preliminary data.</text>
</comment>
<keyword evidence="2" id="KW-0106">Calcium</keyword>
<dbReference type="EMBL" id="CAXDID020000004">
    <property type="protein sequence ID" value="CAL5973195.1"/>
    <property type="molecule type" value="Genomic_DNA"/>
</dbReference>
<reference evidence="6 8" key="2">
    <citation type="submission" date="2024-07" db="EMBL/GenBank/DDBJ databases">
        <authorList>
            <person name="Akdeniz Z."/>
        </authorList>
    </citation>
    <scope>NUCLEOTIDE SEQUENCE [LARGE SCALE GENOMIC DNA]</scope>
</reference>
<accession>A0AA86P8S8</accession>
<reference evidence="4" key="1">
    <citation type="submission" date="2023-06" db="EMBL/GenBank/DDBJ databases">
        <authorList>
            <person name="Kurt Z."/>
        </authorList>
    </citation>
    <scope>NUCLEOTIDE SEQUENCE</scope>
</reference>
<evidence type="ECO:0000256" key="1">
    <source>
        <dbReference type="ARBA" id="ARBA00022737"/>
    </source>
</evidence>